<evidence type="ECO:0000313" key="4">
    <source>
        <dbReference type="Proteomes" id="UP001186944"/>
    </source>
</evidence>
<protein>
    <recommendedName>
        <fullName evidence="2">SHSP domain-containing protein</fullName>
    </recommendedName>
</protein>
<dbReference type="Proteomes" id="UP001186944">
    <property type="component" value="Unassembled WGS sequence"/>
</dbReference>
<dbReference type="AlphaFoldDB" id="A0AA88YHV6"/>
<dbReference type="SUPFAM" id="SSF49764">
    <property type="entry name" value="HSP20-like chaperones"/>
    <property type="match status" value="1"/>
</dbReference>
<dbReference type="EMBL" id="VSWD01000006">
    <property type="protein sequence ID" value="KAK3099703.1"/>
    <property type="molecule type" value="Genomic_DNA"/>
</dbReference>
<feature type="region of interest" description="Disordered" evidence="1">
    <location>
        <begin position="52"/>
        <end position="71"/>
    </location>
</feature>
<gene>
    <name evidence="3" type="ORF">FSP39_008302</name>
</gene>
<name>A0AA88YHV6_PINIB</name>
<dbReference type="InterPro" id="IPR002068">
    <property type="entry name" value="A-crystallin/Hsp20_dom"/>
</dbReference>
<accession>A0AA88YHV6</accession>
<dbReference type="Pfam" id="PF00011">
    <property type="entry name" value="HSP20"/>
    <property type="match status" value="1"/>
</dbReference>
<dbReference type="Gene3D" id="2.60.40.790">
    <property type="match status" value="1"/>
</dbReference>
<proteinExistence type="predicted"/>
<organism evidence="3 4">
    <name type="scientific">Pinctada imbricata</name>
    <name type="common">Atlantic pearl-oyster</name>
    <name type="synonym">Pinctada martensii</name>
    <dbReference type="NCBI Taxonomy" id="66713"/>
    <lineage>
        <taxon>Eukaryota</taxon>
        <taxon>Metazoa</taxon>
        <taxon>Spiralia</taxon>
        <taxon>Lophotrochozoa</taxon>
        <taxon>Mollusca</taxon>
        <taxon>Bivalvia</taxon>
        <taxon>Autobranchia</taxon>
        <taxon>Pteriomorphia</taxon>
        <taxon>Pterioida</taxon>
        <taxon>Pterioidea</taxon>
        <taxon>Pteriidae</taxon>
        <taxon>Pinctada</taxon>
    </lineage>
</organism>
<evidence type="ECO:0000256" key="1">
    <source>
        <dbReference type="SAM" id="MobiDB-lite"/>
    </source>
</evidence>
<feature type="region of interest" description="Disordered" evidence="1">
    <location>
        <begin position="157"/>
        <end position="206"/>
    </location>
</feature>
<evidence type="ECO:0000259" key="2">
    <source>
        <dbReference type="Pfam" id="PF00011"/>
    </source>
</evidence>
<feature type="domain" description="SHSP" evidence="2">
    <location>
        <begin position="75"/>
        <end position="152"/>
    </location>
</feature>
<evidence type="ECO:0000313" key="3">
    <source>
        <dbReference type="EMBL" id="KAK3099703.1"/>
    </source>
</evidence>
<keyword evidence="4" id="KW-1185">Reference proteome</keyword>
<dbReference type="InterPro" id="IPR008978">
    <property type="entry name" value="HSP20-like_chaperone"/>
</dbReference>
<sequence length="382" mass="43418">MIPIDLSANVIRPVQYKMLDKKKCFSNYAKDFEPEINAATAEESEKMIMKETLNGEISKSDKKEKIPENKNPRMWIHRIDLKNYDPQDVDVKIENAQDEKSVTVSAGKMKEGNSEKCLEMKRTVYIPNKVDASQITSYMDESGAMVIQAPLFPKLNDSCQKSPLKRKHSSIEEKNKMPNVREDFQRRTESSFEDDDTDSNSSKKCRLNSDMERIECPEVNTESRKPLAFSVESLLGKDRSTQEKEHSENVVREQDTVCDDSKISVDCQITESETDKCQITEPDNLVKDTSDSMVCTTTEVGSTILLSIPTKSFFPEEDKVSISLNDHTLSFKALRKMKVAGGELSETFLKEFTFPSSLDTKTLRLVRDKRGNVIICISRKSS</sequence>
<reference evidence="3" key="1">
    <citation type="submission" date="2019-08" db="EMBL/GenBank/DDBJ databases">
        <title>The improved chromosome-level genome for the pearl oyster Pinctada fucata martensii using PacBio sequencing and Hi-C.</title>
        <authorList>
            <person name="Zheng Z."/>
        </authorList>
    </citation>
    <scope>NUCLEOTIDE SEQUENCE</scope>
    <source>
        <strain evidence="3">ZZ-2019</strain>
        <tissue evidence="3">Adductor muscle</tissue>
    </source>
</reference>
<feature type="compositionally biased region" description="Basic and acidic residues" evidence="1">
    <location>
        <begin position="58"/>
        <end position="71"/>
    </location>
</feature>
<comment type="caution">
    <text evidence="3">The sequence shown here is derived from an EMBL/GenBank/DDBJ whole genome shotgun (WGS) entry which is preliminary data.</text>
</comment>
<feature type="compositionally biased region" description="Basic and acidic residues" evidence="1">
    <location>
        <begin position="169"/>
        <end position="190"/>
    </location>
</feature>